<dbReference type="RefSeq" id="WP_344415105.1">
    <property type="nucleotide sequence ID" value="NZ_BAAAQK010000005.1"/>
</dbReference>
<dbReference type="EMBL" id="BAAAQK010000005">
    <property type="protein sequence ID" value="GAA1841943.1"/>
    <property type="molecule type" value="Genomic_DNA"/>
</dbReference>
<organism evidence="1 2">
    <name type="scientific">Pseudonocardia ailaonensis</name>
    <dbReference type="NCBI Taxonomy" id="367279"/>
    <lineage>
        <taxon>Bacteria</taxon>
        <taxon>Bacillati</taxon>
        <taxon>Actinomycetota</taxon>
        <taxon>Actinomycetes</taxon>
        <taxon>Pseudonocardiales</taxon>
        <taxon>Pseudonocardiaceae</taxon>
        <taxon>Pseudonocardia</taxon>
    </lineage>
</organism>
<gene>
    <name evidence="1" type="ORF">GCM10009836_21650</name>
</gene>
<comment type="caution">
    <text evidence="1">The sequence shown here is derived from an EMBL/GenBank/DDBJ whole genome shotgun (WGS) entry which is preliminary data.</text>
</comment>
<dbReference type="Proteomes" id="UP001500449">
    <property type="component" value="Unassembled WGS sequence"/>
</dbReference>
<accession>A0ABN2N010</accession>
<evidence type="ECO:0000313" key="1">
    <source>
        <dbReference type="EMBL" id="GAA1841943.1"/>
    </source>
</evidence>
<name>A0ABN2N010_9PSEU</name>
<evidence type="ECO:0008006" key="3">
    <source>
        <dbReference type="Google" id="ProtNLM"/>
    </source>
</evidence>
<sequence length="81" mass="7976">MRARGLAGPRAVVVPLLAAAVLGTVAVVAVQEAGCSDPGHYVAVSGGYELVGGCFSPQDLMVPATPEPAPALPAAPVPTRS</sequence>
<evidence type="ECO:0000313" key="2">
    <source>
        <dbReference type="Proteomes" id="UP001500449"/>
    </source>
</evidence>
<reference evidence="1 2" key="1">
    <citation type="journal article" date="2019" name="Int. J. Syst. Evol. Microbiol.">
        <title>The Global Catalogue of Microorganisms (GCM) 10K type strain sequencing project: providing services to taxonomists for standard genome sequencing and annotation.</title>
        <authorList>
            <consortium name="The Broad Institute Genomics Platform"/>
            <consortium name="The Broad Institute Genome Sequencing Center for Infectious Disease"/>
            <person name="Wu L."/>
            <person name="Ma J."/>
        </authorList>
    </citation>
    <scope>NUCLEOTIDE SEQUENCE [LARGE SCALE GENOMIC DNA]</scope>
    <source>
        <strain evidence="1 2">JCM 16009</strain>
    </source>
</reference>
<proteinExistence type="predicted"/>
<protein>
    <recommendedName>
        <fullName evidence="3">Secreted protein</fullName>
    </recommendedName>
</protein>
<keyword evidence="2" id="KW-1185">Reference proteome</keyword>